<dbReference type="FunFam" id="1.10.286.20:FF:000001">
    <property type="entry name" value="Elongation factor Ts"/>
    <property type="match status" value="1"/>
</dbReference>
<evidence type="ECO:0000256" key="2">
    <source>
        <dbReference type="ARBA" id="ARBA00022768"/>
    </source>
</evidence>
<dbReference type="SUPFAM" id="SSF54713">
    <property type="entry name" value="Elongation factor Ts (EF-Ts), dimerisation domain"/>
    <property type="match status" value="2"/>
</dbReference>
<dbReference type="GO" id="GO:0003746">
    <property type="term" value="F:translation elongation factor activity"/>
    <property type="evidence" value="ECO:0007669"/>
    <property type="project" value="UniProtKB-KW"/>
</dbReference>
<dbReference type="EMBL" id="UINC01001072">
    <property type="protein sequence ID" value="SUZ69856.1"/>
    <property type="molecule type" value="Genomic_DNA"/>
</dbReference>
<dbReference type="NCBIfam" id="TIGR00116">
    <property type="entry name" value="tsf"/>
    <property type="match status" value="1"/>
</dbReference>
<accession>A0A381PS33</accession>
<dbReference type="InterPro" id="IPR014039">
    <property type="entry name" value="Transl_elong_EFTs/EF1B_dimer"/>
</dbReference>
<protein>
    <recommendedName>
        <fullName evidence="4">Translation elongation factor EFTs/EF1B dimerisation domain-containing protein</fullName>
    </recommendedName>
</protein>
<dbReference type="InterPro" id="IPR036402">
    <property type="entry name" value="EF-Ts_dimer_sf"/>
</dbReference>
<evidence type="ECO:0000256" key="3">
    <source>
        <dbReference type="ARBA" id="ARBA00022917"/>
    </source>
</evidence>
<organism evidence="5">
    <name type="scientific">marine metagenome</name>
    <dbReference type="NCBI Taxonomy" id="408172"/>
    <lineage>
        <taxon>unclassified sequences</taxon>
        <taxon>metagenomes</taxon>
        <taxon>ecological metagenomes</taxon>
    </lineage>
</organism>
<proteinExistence type="inferred from homology"/>
<name>A0A381PS33_9ZZZZ</name>
<evidence type="ECO:0000259" key="4">
    <source>
        <dbReference type="Pfam" id="PF00889"/>
    </source>
</evidence>
<dbReference type="InterPro" id="IPR001816">
    <property type="entry name" value="Transl_elong_EFTs/EF1B"/>
</dbReference>
<dbReference type="CDD" id="cd14275">
    <property type="entry name" value="UBA_EF-Ts"/>
    <property type="match status" value="1"/>
</dbReference>
<dbReference type="Gene3D" id="1.10.286.20">
    <property type="match status" value="1"/>
</dbReference>
<dbReference type="SUPFAM" id="SSF46934">
    <property type="entry name" value="UBA-like"/>
    <property type="match status" value="1"/>
</dbReference>
<dbReference type="InterPro" id="IPR018101">
    <property type="entry name" value="Transl_elong_Ts_CS"/>
</dbReference>
<dbReference type="FunFam" id="1.10.8.10:FF:000001">
    <property type="entry name" value="Elongation factor Ts"/>
    <property type="match status" value="1"/>
</dbReference>
<reference evidence="5" key="1">
    <citation type="submission" date="2018-05" db="EMBL/GenBank/DDBJ databases">
        <authorList>
            <person name="Lanie J.A."/>
            <person name="Ng W.-L."/>
            <person name="Kazmierczak K.M."/>
            <person name="Andrzejewski T.M."/>
            <person name="Davidsen T.M."/>
            <person name="Wayne K.J."/>
            <person name="Tettelin H."/>
            <person name="Glass J.I."/>
            <person name="Rusch D."/>
            <person name="Podicherti R."/>
            <person name="Tsui H.-C.T."/>
            <person name="Winkler M.E."/>
        </authorList>
    </citation>
    <scope>NUCLEOTIDE SEQUENCE</scope>
</reference>
<dbReference type="PROSITE" id="PS01126">
    <property type="entry name" value="EF_TS_1"/>
    <property type="match status" value="1"/>
</dbReference>
<sequence length="278" mass="30642">MGVNISAKDVNELRKKTGSGMMDCKKALVEAEGDFQKAIDILRKKGQKVSAARSNRETSEGVVLCKLNSDESQASILSFTCETDFVAKNEDFQSLAQDIMEVAFENNLESIDEVLASEINGSTIEQLIVEMVGKIGEKIKISDFQIMSGEKIVPYIHAGSKLGVLVSLNNTANTDYVTAGKDIAMQIAAMNPIALDRDQVDQSVVEKEIEIGKEQARKEGKPEQIIEKIAQGKLQKFFKENTLLSQSFVKDNSLTIKSYLATFYPELSIESFIRISIG</sequence>
<gene>
    <name evidence="5" type="ORF">METZ01_LOCUS22710</name>
</gene>
<dbReference type="Gene3D" id="1.10.8.10">
    <property type="entry name" value="DNA helicase RuvA subunit, C-terminal domain"/>
    <property type="match status" value="1"/>
</dbReference>
<dbReference type="GO" id="GO:0005737">
    <property type="term" value="C:cytoplasm"/>
    <property type="evidence" value="ECO:0007669"/>
    <property type="project" value="UniProtKB-ARBA"/>
</dbReference>
<dbReference type="PANTHER" id="PTHR11741">
    <property type="entry name" value="ELONGATION FACTOR TS"/>
    <property type="match status" value="1"/>
</dbReference>
<dbReference type="Gene3D" id="3.30.479.20">
    <property type="entry name" value="Elongation factor Ts, dimerisation domain"/>
    <property type="match status" value="2"/>
</dbReference>
<keyword evidence="2" id="KW-0251">Elongation factor</keyword>
<dbReference type="PANTHER" id="PTHR11741:SF0">
    <property type="entry name" value="ELONGATION FACTOR TS, MITOCHONDRIAL"/>
    <property type="match status" value="1"/>
</dbReference>
<dbReference type="PROSITE" id="PS01127">
    <property type="entry name" value="EF_TS_2"/>
    <property type="match status" value="1"/>
</dbReference>
<dbReference type="Pfam" id="PF00889">
    <property type="entry name" value="EF_TS"/>
    <property type="match status" value="1"/>
</dbReference>
<dbReference type="HAMAP" id="MF_00050">
    <property type="entry name" value="EF_Ts"/>
    <property type="match status" value="1"/>
</dbReference>
<feature type="domain" description="Translation elongation factor EFTs/EF1B dimerisation" evidence="4">
    <location>
        <begin position="74"/>
        <end position="278"/>
    </location>
</feature>
<evidence type="ECO:0000256" key="1">
    <source>
        <dbReference type="ARBA" id="ARBA00005532"/>
    </source>
</evidence>
<comment type="similarity">
    <text evidence="1">Belongs to the EF-Ts family.</text>
</comment>
<evidence type="ECO:0000313" key="5">
    <source>
        <dbReference type="EMBL" id="SUZ69856.1"/>
    </source>
</evidence>
<keyword evidence="3" id="KW-0648">Protein biosynthesis</keyword>
<dbReference type="AlphaFoldDB" id="A0A381PS33"/>
<dbReference type="InterPro" id="IPR009060">
    <property type="entry name" value="UBA-like_sf"/>
</dbReference>